<gene>
    <name evidence="1" type="ORF">EW145_g5300</name>
</gene>
<proteinExistence type="predicted"/>
<name>A0A4S4L105_9AGAM</name>
<evidence type="ECO:0000313" key="1">
    <source>
        <dbReference type="EMBL" id="THH04737.1"/>
    </source>
</evidence>
<comment type="caution">
    <text evidence="1">The sequence shown here is derived from an EMBL/GenBank/DDBJ whole genome shotgun (WGS) entry which is preliminary data.</text>
</comment>
<reference evidence="1 2" key="1">
    <citation type="submission" date="2019-02" db="EMBL/GenBank/DDBJ databases">
        <title>Genome sequencing of the rare red list fungi Phellinidium pouzarii.</title>
        <authorList>
            <person name="Buettner E."/>
            <person name="Kellner H."/>
        </authorList>
    </citation>
    <scope>NUCLEOTIDE SEQUENCE [LARGE SCALE GENOMIC DNA]</scope>
    <source>
        <strain evidence="1 2">DSM 108285</strain>
    </source>
</reference>
<dbReference type="OrthoDB" id="49016at2759"/>
<organism evidence="1 2">
    <name type="scientific">Phellinidium pouzarii</name>
    <dbReference type="NCBI Taxonomy" id="167371"/>
    <lineage>
        <taxon>Eukaryota</taxon>
        <taxon>Fungi</taxon>
        <taxon>Dikarya</taxon>
        <taxon>Basidiomycota</taxon>
        <taxon>Agaricomycotina</taxon>
        <taxon>Agaricomycetes</taxon>
        <taxon>Hymenochaetales</taxon>
        <taxon>Hymenochaetaceae</taxon>
        <taxon>Phellinidium</taxon>
    </lineage>
</organism>
<protein>
    <submittedName>
        <fullName evidence="1">Uncharacterized protein</fullName>
    </submittedName>
</protein>
<keyword evidence="2" id="KW-1185">Reference proteome</keyword>
<accession>A0A4S4L105</accession>
<sequence length="157" mass="16960">MASSPQTSSRFSNSFRNNSFHINAPGFSSTPAQVSSQQQIGAVTDQFGQIGLGAGQKPFALYTTNLLTAPPDPRVLHAPPPEIRLPLNASISTSPFANEDPLYQHCIINAVPTTSALLNKSKFPFGLVLIPYRSLKEGDQPVSLVTDTTISHCRHCR</sequence>
<dbReference type="EMBL" id="SGPK01000316">
    <property type="protein sequence ID" value="THH04737.1"/>
    <property type="molecule type" value="Genomic_DNA"/>
</dbReference>
<evidence type="ECO:0000313" key="2">
    <source>
        <dbReference type="Proteomes" id="UP000308199"/>
    </source>
</evidence>
<dbReference type="AlphaFoldDB" id="A0A4S4L105"/>
<dbReference type="SUPFAM" id="SSF81995">
    <property type="entry name" value="beta-sandwich domain of Sec23/24"/>
    <property type="match status" value="1"/>
</dbReference>
<dbReference type="Proteomes" id="UP000308199">
    <property type="component" value="Unassembled WGS sequence"/>
</dbReference>